<gene>
    <name evidence="5" type="ORF">CHARACLAT_009365</name>
</gene>
<comment type="caution">
    <text evidence="5">The sequence shown here is derived from an EMBL/GenBank/DDBJ whole genome shotgun (WGS) entry which is preliminary data.</text>
</comment>
<evidence type="ECO:0000313" key="5">
    <source>
        <dbReference type="EMBL" id="MED6263900.1"/>
    </source>
</evidence>
<feature type="region of interest" description="Disordered" evidence="3">
    <location>
        <begin position="823"/>
        <end position="845"/>
    </location>
</feature>
<keyword evidence="4" id="KW-0472">Membrane</keyword>
<dbReference type="Proteomes" id="UP001352852">
    <property type="component" value="Unassembled WGS sequence"/>
</dbReference>
<keyword evidence="4" id="KW-0812">Transmembrane</keyword>
<keyword evidence="4" id="KW-1133">Transmembrane helix</keyword>
<evidence type="ECO:0008006" key="7">
    <source>
        <dbReference type="Google" id="ProtNLM"/>
    </source>
</evidence>
<dbReference type="PANTHER" id="PTHR23412">
    <property type="entry name" value="STEREOCILIN RELATED"/>
    <property type="match status" value="1"/>
</dbReference>
<evidence type="ECO:0000313" key="6">
    <source>
        <dbReference type="Proteomes" id="UP001352852"/>
    </source>
</evidence>
<accession>A0ABU7CNW6</accession>
<dbReference type="PANTHER" id="PTHR23412:SF21">
    <property type="entry name" value="OTOANCORIN ISOFORM X1"/>
    <property type="match status" value="1"/>
</dbReference>
<evidence type="ECO:0000256" key="1">
    <source>
        <dbReference type="ARBA" id="ARBA00022729"/>
    </source>
</evidence>
<proteinExistence type="predicted"/>
<dbReference type="EMBL" id="JAHUTJ010000567">
    <property type="protein sequence ID" value="MED6263900.1"/>
    <property type="molecule type" value="Genomic_DNA"/>
</dbReference>
<organism evidence="5 6">
    <name type="scientific">Characodon lateralis</name>
    <dbReference type="NCBI Taxonomy" id="208331"/>
    <lineage>
        <taxon>Eukaryota</taxon>
        <taxon>Metazoa</taxon>
        <taxon>Chordata</taxon>
        <taxon>Craniata</taxon>
        <taxon>Vertebrata</taxon>
        <taxon>Euteleostomi</taxon>
        <taxon>Actinopterygii</taxon>
        <taxon>Neopterygii</taxon>
        <taxon>Teleostei</taxon>
        <taxon>Neoteleostei</taxon>
        <taxon>Acanthomorphata</taxon>
        <taxon>Ovalentaria</taxon>
        <taxon>Atherinomorphae</taxon>
        <taxon>Cyprinodontiformes</taxon>
        <taxon>Goodeidae</taxon>
        <taxon>Characodon</taxon>
    </lineage>
</organism>
<dbReference type="InterPro" id="IPR026664">
    <property type="entry name" value="Stereocilin-rel"/>
</dbReference>
<evidence type="ECO:0000256" key="2">
    <source>
        <dbReference type="ARBA" id="ARBA00023180"/>
    </source>
</evidence>
<keyword evidence="6" id="KW-1185">Reference proteome</keyword>
<reference evidence="5 6" key="1">
    <citation type="submission" date="2021-06" db="EMBL/GenBank/DDBJ databases">
        <authorList>
            <person name="Palmer J.M."/>
        </authorList>
    </citation>
    <scope>NUCLEOTIDE SEQUENCE [LARGE SCALE GENOMIC DNA]</scope>
    <source>
        <strain evidence="5 6">CL_MEX2019</strain>
        <tissue evidence="5">Muscle</tissue>
    </source>
</reference>
<sequence>STQKKTDNQRAEFSQMSGNGTAHLFALIMACTVFAAVCPAGPPDATFADNAAFSAKKLMTKCYDKGCPLPKMTLLKTIFNNSNLVEGGRTVDQSSNILSTFLHILDMATGATNKNPQNPLPVGTAETMMWNCSNLPAVIRMMKNSSDPSCCYMKAFVAALSWSTLTAQSEKYFNTSDYNTLLWAAKPVLQDIPSARMMLPARVGTFNMRPMMNMLQEVYSSMSEEQRVEVVNWAKEQVLQNNFICTTRPSSGPKSTMLKPCTAALKWLDSDTLTMMGPYIFSLKPADVDSSPKEALCGFFLSGQFKSNMTTKMNPSLGRKFLQKIQECSKVSENVDKLGPLACYYDVTNLTSSVSKKFLSQLQDCDGPTVAKLKKDLVNNVMTGSNKTQDLRDLGRSVTLLSPKQLSDLPAKSIKDILQNLEPSVKWSRSQLRILVNKQLGERKCDELSGQQLMELQSVAAGLPNCVVRNVKPQDVLNNTETLKTISKQMRKGQLKVMLQGLGEKIPPSELVQRLAGPLLRSVSLKNLEKANITSLDQIENKTWSLPQAAYLAKKMHGLKKLQYRRLNSVLQGITCKMIDEVNGSYTLDMAESITENPQWISKVQAQCAARKFFNTLEKERTDYFKNITVPELERLPTMLLLHLPPSKVKDLPDSVCQVFLDKLGTANLTSLPPQAPSRPALTERALLCLPSGNNISGLTSLDLSRLGPLLCELKPPMLRFMAPEVLKFSLQAMASCEHIPQPHRADLIQLVSQVFGSPSDWPAETMESLGPLILLDDNATSTLPNKPWMKDVLVFLKPRLTQISDALKKKIFNLTTTTTTTSSTARKRRAASGHTSSNSTEPTEAVVEELGQDNVFWTSAALKLMSNSTFLATVEILGSVPNYSSDQLGALYRKGVEVFGPVPSMTESIIVQLGCITQSFSNSELEMLPLSLENLDEIAACGWKNSQLPSVWKGVAKYNNLTAALLRSAEMVQLSRFICGLNSSEISQLSVGAFSDAVGSMDGLQCPVEVLQQLKNVAVSAFGAPSNWTEAQVSDLDNIIACLNQSEMASLSPSVFPFISKSCISQIPPQNFAVLSVVQLEALGPDNAAMVTSEQRAVLTEEQLSILKKATTGGQEDQKQTQALASGAPVSSLEGMSTFIKPVPFLFIGFLLL</sequence>
<feature type="transmembrane region" description="Helical" evidence="4">
    <location>
        <begin position="21"/>
        <end position="42"/>
    </location>
</feature>
<keyword evidence="1" id="KW-0732">Signal</keyword>
<evidence type="ECO:0000256" key="4">
    <source>
        <dbReference type="SAM" id="Phobius"/>
    </source>
</evidence>
<evidence type="ECO:0000256" key="3">
    <source>
        <dbReference type="SAM" id="MobiDB-lite"/>
    </source>
</evidence>
<keyword evidence="2" id="KW-0325">Glycoprotein</keyword>
<protein>
    <recommendedName>
        <fullName evidence="7">Otoancorin</fullName>
    </recommendedName>
</protein>
<feature type="compositionally biased region" description="Polar residues" evidence="3">
    <location>
        <begin position="834"/>
        <end position="843"/>
    </location>
</feature>
<feature type="non-terminal residue" evidence="5">
    <location>
        <position position="1"/>
    </location>
</feature>
<name>A0ABU7CNW6_9TELE</name>